<evidence type="ECO:0000256" key="3">
    <source>
        <dbReference type="SAM" id="MobiDB-lite"/>
    </source>
</evidence>
<keyword evidence="2" id="KW-0597">Phosphoprotein</keyword>
<dbReference type="InterPro" id="IPR035974">
    <property type="entry name" value="Rap/Ran-GAP_sf"/>
</dbReference>
<feature type="compositionally biased region" description="Polar residues" evidence="3">
    <location>
        <begin position="866"/>
        <end position="876"/>
    </location>
</feature>
<dbReference type="GO" id="GO:0051056">
    <property type="term" value="P:regulation of small GTPase mediated signal transduction"/>
    <property type="evidence" value="ECO:0007669"/>
    <property type="project" value="InterPro"/>
</dbReference>
<keyword evidence="1" id="KW-0343">GTPase activation</keyword>
<evidence type="ECO:0000256" key="1">
    <source>
        <dbReference type="ARBA" id="ARBA00022468"/>
    </source>
</evidence>
<dbReference type="InterPro" id="IPR027107">
    <property type="entry name" value="Tuberin/Ral-act_asu"/>
</dbReference>
<dbReference type="SUPFAM" id="SSF111347">
    <property type="entry name" value="Rap/Ran-GAP"/>
    <property type="match status" value="1"/>
</dbReference>
<dbReference type="GO" id="GO:0005634">
    <property type="term" value="C:nucleus"/>
    <property type="evidence" value="ECO:0007669"/>
    <property type="project" value="InterPro"/>
</dbReference>
<keyword evidence="6" id="KW-1185">Reference proteome</keyword>
<evidence type="ECO:0000256" key="2">
    <source>
        <dbReference type="ARBA" id="ARBA00022553"/>
    </source>
</evidence>
<dbReference type="PANTHER" id="PTHR10063">
    <property type="entry name" value="TUBERIN"/>
    <property type="match status" value="1"/>
</dbReference>
<feature type="region of interest" description="Disordered" evidence="3">
    <location>
        <begin position="1"/>
        <end position="30"/>
    </location>
</feature>
<dbReference type="GO" id="GO:0005096">
    <property type="term" value="F:GTPase activator activity"/>
    <property type="evidence" value="ECO:0007669"/>
    <property type="project" value="UniProtKB-KW"/>
</dbReference>
<feature type="compositionally biased region" description="Basic and acidic residues" evidence="3">
    <location>
        <begin position="1333"/>
        <end position="1366"/>
    </location>
</feature>
<dbReference type="InterPro" id="IPR016024">
    <property type="entry name" value="ARM-type_fold"/>
</dbReference>
<evidence type="ECO:0000313" key="6">
    <source>
        <dbReference type="Proteomes" id="UP000070544"/>
    </source>
</evidence>
<dbReference type="Gene3D" id="3.40.50.11210">
    <property type="entry name" value="Rap/Ran-GAP"/>
    <property type="match status" value="1"/>
</dbReference>
<accession>A0A139A9T6</accession>
<dbReference type="PROSITE" id="PS50085">
    <property type="entry name" value="RAPGAP"/>
    <property type="match status" value="1"/>
</dbReference>
<protein>
    <recommendedName>
        <fullName evidence="4">Rap-GAP domain-containing protein</fullName>
    </recommendedName>
</protein>
<reference evidence="5 6" key="1">
    <citation type="journal article" date="2015" name="Genome Biol. Evol.">
        <title>Phylogenomic analyses indicate that early fungi evolved digesting cell walls of algal ancestors of land plants.</title>
        <authorList>
            <person name="Chang Y."/>
            <person name="Wang S."/>
            <person name="Sekimoto S."/>
            <person name="Aerts A.L."/>
            <person name="Choi C."/>
            <person name="Clum A."/>
            <person name="LaButti K.M."/>
            <person name="Lindquist E.A."/>
            <person name="Yee Ngan C."/>
            <person name="Ohm R.A."/>
            <person name="Salamov A.A."/>
            <person name="Grigoriev I.V."/>
            <person name="Spatafora J.W."/>
            <person name="Berbee M.L."/>
        </authorList>
    </citation>
    <scope>NUCLEOTIDE SEQUENCE [LARGE SCALE GENOMIC DNA]</scope>
    <source>
        <strain evidence="5 6">JEL478</strain>
    </source>
</reference>
<dbReference type="EMBL" id="KQ965777">
    <property type="protein sequence ID" value="KXS13439.1"/>
    <property type="molecule type" value="Genomic_DNA"/>
</dbReference>
<feature type="region of interest" description="Disordered" evidence="3">
    <location>
        <begin position="819"/>
        <end position="876"/>
    </location>
</feature>
<dbReference type="SUPFAM" id="SSF48371">
    <property type="entry name" value="ARM repeat"/>
    <property type="match status" value="1"/>
</dbReference>
<dbReference type="PANTHER" id="PTHR10063:SF11">
    <property type="entry name" value="RHO GTPASE-ACTIVATING PROTEIN CG5521-RELATED"/>
    <property type="match status" value="1"/>
</dbReference>
<evidence type="ECO:0000313" key="5">
    <source>
        <dbReference type="EMBL" id="KXS13439.1"/>
    </source>
</evidence>
<dbReference type="InterPro" id="IPR046859">
    <property type="entry name" value="RGPA/RALGAPB_N"/>
</dbReference>
<dbReference type="Pfam" id="PF20412">
    <property type="entry name" value="RALGAPB_N"/>
    <property type="match status" value="1"/>
</dbReference>
<feature type="domain" description="Rap-GAP" evidence="4">
    <location>
        <begin position="1688"/>
        <end position="1901"/>
    </location>
</feature>
<proteinExistence type="predicted"/>
<dbReference type="Pfam" id="PF02145">
    <property type="entry name" value="Rap_GAP"/>
    <property type="match status" value="1"/>
</dbReference>
<evidence type="ECO:0000259" key="4">
    <source>
        <dbReference type="PROSITE" id="PS50085"/>
    </source>
</evidence>
<name>A0A139A9T6_GONPJ</name>
<dbReference type="Proteomes" id="UP000070544">
    <property type="component" value="Unassembled WGS sequence"/>
</dbReference>
<dbReference type="STRING" id="1344416.A0A139A9T6"/>
<feature type="region of interest" description="Disordered" evidence="3">
    <location>
        <begin position="413"/>
        <end position="454"/>
    </location>
</feature>
<dbReference type="InterPro" id="IPR000331">
    <property type="entry name" value="Rap/Ran_GAP_dom"/>
</dbReference>
<sequence>MFRRTSRQPDASKDENISRDKTRERDKETEKKLEKLLKKAKPFFDEKLKPKARLQALFSFLEAAQAARDTESQRRFFEDYDTTVYSVMSDAFWHQVEKIRGLVQKSPEKPPFVGTKGEKDSKEVADLLKILNVLRTLLLYSAEKFQKGWMRGSVAVILRTLLNHGNHPKIRLEGLRLLLCWLNAQERDVLVPPGRGTSATNFAPTSIAKSGVLTTQPNDADAVADLLKLYEDAIPLRCFHAWQLPEPVEIARSDGMGGFVVGGKFGDVEDDSGLPRTIRGAQPADGNGGASYNGTGQEVKIPQNHIGAREAGVPLLPSVVSSPLPRPAQQRQESLELLEEILYNLILLAKAAAENPKPDKTRSEIGANPRISTAESASHLSFPNNPSASVVAPVGSKTKSSILTAPNNTSILPSHVGTVEARETSASRSSSMSGSRPTSIDGSEDLDKSGAANSNGLGHLSDEVSLLGTAVVAQQNLRTMWDLFARVYLKWLFPGVARRIGIEVIDGDGFATCPAEVLNIFVSFVFRVSAGDREVDKGLGGIGGNQDRTTSATATVPMVNEPTSSVLRQLLFGNEQCREMVHEIIRQSLLVPWKHYSVCELGIAVVREWILAPDDHRPGFLRDTSPPQSPAPDRGHLSKSLLIGSSVSLGLDSEGEAVSNPGSYVKRYIRFARMVFLERKDRAGFWDQQATLFKDVIDLYRTFSMQSFIPLNEENWETLMTVLLEIEYQIMAQKVEKAAFMGRESLQDEMASLLIETILCVWLRSGTKKQYFWNKLRDQLSKSGTTRWKPTILEWARVMQKLTKLMGVHNFGVDFDNSTSNRRFRTQSAQPGKRQSQSGPRAPALDAPTPSVEQGTTDQDDEKSRASSQEMINESPSPKISDFVNLQNWKWTAESVLFSWKNVLCVLGNVNDIDDPLNHAEAIVCLIHVWEMLALIRLQQPYKGVPLPPMFEFMGWVFQACDMSSRFSEGRAAAYCLLCRMMCRRHDQAIPEEFFSHFYRLVIKGFASDDAEVIYAIIRNSTNLFSLALPGCNILIPYTLRCIARLLLSDTRPISNANYVPNPLSPLDSDSNAQFTHLSVPENVRQGAIIILSSLISITNLYGSMTIPVLSYEVLALPSRFTANGTPVPIPPPSDSDENHSAHPLTPSMTFHDAKKILKDTLLSVVDVNVSTGADDRMAEERVLGHIFLLNALAILAFEELVAVDSPDRSIVDDCINSILNHLFTSNLKLVNSAVDCLNTLSQNFRKIEHLDQTSVFALIEKLVGAIVELLSVYASNKEESIACMIARIFYCLLEWLMCIPSAWFSHRKQLSLVFDCIESALNEGATGRNTGRQKDDRKGDRKHLGGLRDEAESPSKTTTPDEGKEDVDLVKEAAENVLLHLTHHIGHFPPPNGPAMISSSITDLLDDPSKEMTDSTLFFTFDDHTLISVTEMEGETPLDTRTRIVLRDVTGKFTWDSWVFYESLEKIQDLLDNRRVRRRIRTAFDRDLMLADGREYLGTLDEFVLSEDTVIDKEQASPHPDTVTYLREEGERPIWKPDCGAESADMVQELLQYVAKTNPDCMEEAPILEGQFPEVEEMNDCLQAQVDCEKALSADYLPPSSRTDSTSDFKRPLIRSSSHPINMSQDSIVEHTKTYLSIRPAKASFALPPLHRSRLFLNHLGFLNFESLKKDDYFHMLSKSSALFRDMRGLDKKTGRETMKIAVLYVGPDQEDELSILQNAEVSVQYEEFVSSLGWEIDLATHPGYVGGLERTNVNGSKATYFCTSTLEMIFHEASKMPNDPTDAKQLKKKRHIGNDQVHVVWNEHSRDYRRNTISGDFANAQIIVTPLPNGLYTVDVFREPKLPPFGPLLPCVVVSKPALGPLVRASCIAAYRYSVHGSVNRLELYRHSFAARARDIYMICSRHKTRGWTYQRFVEAMFGVAS</sequence>
<feature type="region of interest" description="Disordered" evidence="3">
    <location>
        <begin position="1326"/>
        <end position="1366"/>
    </location>
</feature>
<gene>
    <name evidence="5" type="ORF">M427DRAFT_366793</name>
</gene>
<feature type="compositionally biased region" description="Polar residues" evidence="3">
    <location>
        <begin position="819"/>
        <end position="839"/>
    </location>
</feature>
<feature type="compositionally biased region" description="Basic and acidic residues" evidence="3">
    <location>
        <begin position="10"/>
        <end position="30"/>
    </location>
</feature>
<dbReference type="OrthoDB" id="19311at2759"/>
<feature type="region of interest" description="Disordered" evidence="3">
    <location>
        <begin position="1126"/>
        <end position="1146"/>
    </location>
</feature>
<feature type="compositionally biased region" description="Low complexity" evidence="3">
    <location>
        <begin position="426"/>
        <end position="439"/>
    </location>
</feature>
<organism evidence="5 6">
    <name type="scientific">Gonapodya prolifera (strain JEL478)</name>
    <name type="common">Monoblepharis prolifera</name>
    <dbReference type="NCBI Taxonomy" id="1344416"/>
    <lineage>
        <taxon>Eukaryota</taxon>
        <taxon>Fungi</taxon>
        <taxon>Fungi incertae sedis</taxon>
        <taxon>Chytridiomycota</taxon>
        <taxon>Chytridiomycota incertae sedis</taxon>
        <taxon>Monoblepharidomycetes</taxon>
        <taxon>Monoblepharidales</taxon>
        <taxon>Gonapodyaceae</taxon>
        <taxon>Gonapodya</taxon>
    </lineage>
</organism>
<dbReference type="FunFam" id="3.40.50.11210:FF:000001">
    <property type="entry name" value="Ral GTPase-activating protein subunit alpha-1 isoform 1"/>
    <property type="match status" value="1"/>
</dbReference>
<dbReference type="GO" id="GO:0005737">
    <property type="term" value="C:cytoplasm"/>
    <property type="evidence" value="ECO:0007669"/>
    <property type="project" value="TreeGrafter"/>
</dbReference>